<feature type="transmembrane region" description="Helical" evidence="12">
    <location>
        <begin position="849"/>
        <end position="874"/>
    </location>
</feature>
<dbReference type="FunFam" id="1.20.1560.10:FF:000009">
    <property type="entry name" value="ABC transporter B family member 1"/>
    <property type="match status" value="1"/>
</dbReference>
<dbReference type="Gene3D" id="3.40.50.300">
    <property type="entry name" value="P-loop containing nucleotide triphosphate hydrolases"/>
    <property type="match status" value="3"/>
</dbReference>
<dbReference type="GO" id="GO:0010329">
    <property type="term" value="F:auxin efflux transmembrane transporter activity"/>
    <property type="evidence" value="ECO:0007669"/>
    <property type="project" value="UniProtKB-ARBA"/>
</dbReference>
<sequence>MAVGTAAAVADGLSMPLMTLVFGTLVNAFGRADAGDVVHRVSKASLKFVYLAAGSGIASFLHLVLYVISVYALNLPLPEVSCWMVTGERQAARIGSLYLKTILRQEVGKFMQLFSTFFGGFIIAFTKGWLLSLVMLSSIPPIVIAGSIMSYLISKLSNRGQAAYAEAGNVVEQTVGSVRTVVSFNGEKQAMRMYNKLIRAAYRSAVQEGATAGLGMGAVLMILFCSYGLAIWYGSKLIIEEGYSGGVVVTVMLAIMTGGMCLGQASPSVNAFAAGQAAAYKMFEAIKRKPEIDAYDMSGIMLEHIKGEIELKDVYFSYPTRPDHLIFDGFSLYLPSSTTMAIVGESGSGKSTVISLVERFYDPQAGEVLIDGTNLKKLKLRWIRGKIGLVSPEPVLFTTTIKENIMYGKENATLEEIRRASELANAANFIDKMPNGLDTMVGEHGTQLSGGQKQRIAIARAILKDPKILLLDEATSALDAESEQIVQEALNRIMLERTTIIVAHRLSTGLDTMVGEHGTQLSGGQKQRIAIARAILKDPKILLLDEATSALDAESEQIVQEALNRIMLERTTIIVAHRLSTYPDGAYSQLIHLQEIHQEAEAPSSELERLGSSISATKSMRKSESQRPSLKRSMSLGSSSRRSSRHSFTIAFGLPGSLDIQDGDSLGDGTKERELGDILGIISLTIVPVQYSLFGVAAGGRLVERIHSLSFEQVVHQEIGWFDEPPNSSGAIGARLSADASTVRSLVGDNLALLVQNSSTVITGFIIALVANWKLTLVIILVIPLVGLQAYAQIKFLKGFGAVAKVMYEEASQIASDAVGSIRTVASFCAEQRVMDTYRRKCAAPIRQGIISGLGYGFAFVMLYCTYALCFYVGAQFVHDGKATFNEVFRVFFALTMATIGVSQTSALGTDSTKAKDSAASIFAILDRKSKIDSSSDEGMILADVRGSIEFQHVMFRYPSRPDVPIFSDLCLSIPSGKTVALVGESGSGKSTVIALLERFYDPNSGRVLLDGVDIERFRVSWLRQQMGLVSQEPALFHDTIRANIAYGKQDEASEEEIVAAADEANAHQFVSGLPQGYKTVGEKGVQLSDGQKQRVAIARAIIKNPKILLLDEATSVLDAESEHAVQEALDRVMISRSTIVVAHCLSTIKGADMIAVLKNGVIVEKGRHEALMELENGVYASLAALHMNSA</sequence>
<evidence type="ECO:0000256" key="11">
    <source>
        <dbReference type="SAM" id="MobiDB-lite"/>
    </source>
</evidence>
<dbReference type="InterPro" id="IPR003593">
    <property type="entry name" value="AAA+_ATPase"/>
</dbReference>
<evidence type="ECO:0000256" key="3">
    <source>
        <dbReference type="ARBA" id="ARBA00022448"/>
    </source>
</evidence>
<evidence type="ECO:0000256" key="1">
    <source>
        <dbReference type="ARBA" id="ARBA00004651"/>
    </source>
</evidence>
<comment type="subcellular location">
    <subcellularLocation>
        <location evidence="1">Cell membrane</location>
        <topology evidence="1">Multi-pass membrane protein</topology>
    </subcellularLocation>
</comment>
<dbReference type="PROSITE" id="PS00211">
    <property type="entry name" value="ABC_TRANSPORTER_1"/>
    <property type="match status" value="2"/>
</dbReference>
<name>A0A8K0IC10_COCNU</name>
<dbReference type="GO" id="GO:0010328">
    <property type="term" value="F:auxin influx transmembrane transporter activity"/>
    <property type="evidence" value="ECO:0007669"/>
    <property type="project" value="UniProtKB-ARBA"/>
</dbReference>
<organism evidence="15 16">
    <name type="scientific">Cocos nucifera</name>
    <name type="common">Coconut palm</name>
    <dbReference type="NCBI Taxonomy" id="13894"/>
    <lineage>
        <taxon>Eukaryota</taxon>
        <taxon>Viridiplantae</taxon>
        <taxon>Streptophyta</taxon>
        <taxon>Embryophyta</taxon>
        <taxon>Tracheophyta</taxon>
        <taxon>Spermatophyta</taxon>
        <taxon>Magnoliopsida</taxon>
        <taxon>Liliopsida</taxon>
        <taxon>Arecaceae</taxon>
        <taxon>Arecoideae</taxon>
        <taxon>Cocoseae</taxon>
        <taxon>Attaleinae</taxon>
        <taxon>Cocos</taxon>
    </lineage>
</organism>
<dbReference type="PANTHER" id="PTHR24222">
    <property type="entry name" value="ABC TRANSPORTER B FAMILY"/>
    <property type="match status" value="1"/>
</dbReference>
<dbReference type="Pfam" id="PF00005">
    <property type="entry name" value="ABC_tran"/>
    <property type="match status" value="3"/>
</dbReference>
<evidence type="ECO:0000259" key="13">
    <source>
        <dbReference type="PROSITE" id="PS50893"/>
    </source>
</evidence>
<feature type="transmembrane region" description="Helical" evidence="12">
    <location>
        <begin position="133"/>
        <end position="153"/>
    </location>
</feature>
<evidence type="ECO:0000256" key="5">
    <source>
        <dbReference type="ARBA" id="ARBA00022737"/>
    </source>
</evidence>
<dbReference type="GO" id="GO:0016887">
    <property type="term" value="F:ATP hydrolysis activity"/>
    <property type="evidence" value="ECO:0007669"/>
    <property type="project" value="InterPro"/>
</dbReference>
<keyword evidence="6" id="KW-0547">Nucleotide-binding</keyword>
<dbReference type="InterPro" id="IPR027417">
    <property type="entry name" value="P-loop_NTPase"/>
</dbReference>
<evidence type="ECO:0000256" key="4">
    <source>
        <dbReference type="ARBA" id="ARBA00022692"/>
    </source>
</evidence>
<evidence type="ECO:0000313" key="16">
    <source>
        <dbReference type="Proteomes" id="UP000797356"/>
    </source>
</evidence>
<dbReference type="InterPro" id="IPR011527">
    <property type="entry name" value="ABC1_TM_dom"/>
</dbReference>
<keyword evidence="3" id="KW-0813">Transport</keyword>
<dbReference type="CDD" id="cd18578">
    <property type="entry name" value="ABC_6TM_Pgp_ABCB1_D2_like"/>
    <property type="match status" value="1"/>
</dbReference>
<keyword evidence="8 12" id="KW-1133">Transmembrane helix</keyword>
<reference evidence="15" key="2">
    <citation type="submission" date="2019-07" db="EMBL/GenBank/DDBJ databases">
        <authorList>
            <person name="Yang Y."/>
            <person name="Bocs S."/>
            <person name="Baudouin L."/>
        </authorList>
    </citation>
    <scope>NUCLEOTIDE SEQUENCE</scope>
    <source>
        <tissue evidence="15">Spear leaf of Hainan Tall coconut</tissue>
    </source>
</reference>
<evidence type="ECO:0000259" key="14">
    <source>
        <dbReference type="PROSITE" id="PS50929"/>
    </source>
</evidence>
<dbReference type="PANTHER" id="PTHR24222:SF63">
    <property type="entry name" value="ATP BINDING CASSETTE SUBFAMILY B"/>
    <property type="match status" value="1"/>
</dbReference>
<proteinExistence type="inferred from homology"/>
<comment type="similarity">
    <text evidence="2">Belongs to the ABC transporter superfamily. ABCB family. Multidrug resistance exporter (TC 3.A.1.201) subfamily.</text>
</comment>
<dbReference type="SUPFAM" id="SSF90123">
    <property type="entry name" value="ABC transporter transmembrane region"/>
    <property type="match status" value="2"/>
</dbReference>
<dbReference type="CDD" id="cd18577">
    <property type="entry name" value="ABC_6TM_Pgp_ABCB1_D1_like"/>
    <property type="match status" value="1"/>
</dbReference>
<feature type="compositionally biased region" description="Low complexity" evidence="11">
    <location>
        <begin position="631"/>
        <end position="641"/>
    </location>
</feature>
<feature type="region of interest" description="Disordered" evidence="11">
    <location>
        <begin position="601"/>
        <end position="642"/>
    </location>
</feature>
<evidence type="ECO:0000256" key="7">
    <source>
        <dbReference type="ARBA" id="ARBA00022840"/>
    </source>
</evidence>
<dbReference type="AlphaFoldDB" id="A0A8K0IC10"/>
<gene>
    <name evidence="15" type="ORF">COCNU_06G008410</name>
</gene>
<dbReference type="FunFam" id="3.40.50.300:FF:000066">
    <property type="entry name" value="ABC transporter B family member 1"/>
    <property type="match status" value="2"/>
</dbReference>
<dbReference type="SUPFAM" id="SSF52540">
    <property type="entry name" value="P-loop containing nucleoside triphosphate hydrolases"/>
    <property type="match status" value="3"/>
</dbReference>
<dbReference type="GO" id="GO:0005524">
    <property type="term" value="F:ATP binding"/>
    <property type="evidence" value="ECO:0007669"/>
    <property type="project" value="UniProtKB-KW"/>
</dbReference>
<dbReference type="PROSITE" id="PS50929">
    <property type="entry name" value="ABC_TM1F"/>
    <property type="match status" value="2"/>
</dbReference>
<dbReference type="PROSITE" id="PS50893">
    <property type="entry name" value="ABC_TRANSPORTER_2"/>
    <property type="match status" value="2"/>
</dbReference>
<dbReference type="InterPro" id="IPR017871">
    <property type="entry name" value="ABC_transporter-like_CS"/>
</dbReference>
<feature type="transmembrane region" description="Helical" evidence="12">
    <location>
        <begin position="765"/>
        <end position="788"/>
    </location>
</feature>
<keyword evidence="16" id="KW-1185">Reference proteome</keyword>
<feature type="transmembrane region" description="Helical" evidence="12">
    <location>
        <begin position="6"/>
        <end position="28"/>
    </location>
</feature>
<evidence type="ECO:0000256" key="9">
    <source>
        <dbReference type="ARBA" id="ARBA00023136"/>
    </source>
</evidence>
<dbReference type="GO" id="GO:0140359">
    <property type="term" value="F:ABC-type transporter activity"/>
    <property type="evidence" value="ECO:0007669"/>
    <property type="project" value="InterPro"/>
</dbReference>
<dbReference type="InterPro" id="IPR039421">
    <property type="entry name" value="Type_1_exporter"/>
</dbReference>
<evidence type="ECO:0000256" key="12">
    <source>
        <dbReference type="SAM" id="Phobius"/>
    </source>
</evidence>
<protein>
    <submittedName>
        <fullName evidence="15">ABC transporter B family member 4</fullName>
    </submittedName>
</protein>
<dbReference type="InterPro" id="IPR036640">
    <property type="entry name" value="ABC1_TM_sf"/>
</dbReference>
<evidence type="ECO:0000256" key="10">
    <source>
        <dbReference type="ARBA" id="ARBA00023180"/>
    </source>
</evidence>
<dbReference type="Gene3D" id="1.20.1560.10">
    <property type="entry name" value="ABC transporter type 1, transmembrane domain"/>
    <property type="match status" value="4"/>
</dbReference>
<feature type="domain" description="ABC transporter" evidence="13">
    <location>
        <begin position="949"/>
        <end position="1185"/>
    </location>
</feature>
<feature type="transmembrane region" description="Helical" evidence="12">
    <location>
        <begin position="107"/>
        <end position="126"/>
    </location>
</feature>
<dbReference type="InterPro" id="IPR003439">
    <property type="entry name" value="ABC_transporter-like_ATP-bd"/>
</dbReference>
<keyword evidence="9 12" id="KW-0472">Membrane</keyword>
<keyword evidence="5" id="KW-0677">Repeat</keyword>
<feature type="transmembrane region" description="Helical" evidence="12">
    <location>
        <begin position="212"/>
        <end position="233"/>
    </location>
</feature>
<reference evidence="15" key="1">
    <citation type="journal article" date="2017" name="Gigascience">
        <title>The genome draft of coconut (Cocos nucifera).</title>
        <authorList>
            <person name="Xiao Y."/>
            <person name="Xu P."/>
            <person name="Fan H."/>
            <person name="Baudouin L."/>
            <person name="Xia W."/>
            <person name="Bocs S."/>
            <person name="Xu J."/>
            <person name="Li Q."/>
            <person name="Guo A."/>
            <person name="Zhou L."/>
            <person name="Li J."/>
            <person name="Wu Y."/>
            <person name="Ma Z."/>
            <person name="Armero A."/>
            <person name="Issali A.E."/>
            <person name="Liu N."/>
            <person name="Peng M."/>
            <person name="Yang Y."/>
        </authorList>
    </citation>
    <scope>NUCLEOTIDE SEQUENCE</scope>
    <source>
        <tissue evidence="15">Spear leaf of Hainan Tall coconut</tissue>
    </source>
</reference>
<dbReference type="OrthoDB" id="6500128at2759"/>
<evidence type="ECO:0000256" key="6">
    <source>
        <dbReference type="ARBA" id="ARBA00022741"/>
    </source>
</evidence>
<dbReference type="FunFam" id="1.20.1560.10:FF:000025">
    <property type="entry name" value="ABC transporter B family member 9"/>
    <property type="match status" value="1"/>
</dbReference>
<dbReference type="SMART" id="SM00382">
    <property type="entry name" value="AAA"/>
    <property type="match status" value="2"/>
</dbReference>
<evidence type="ECO:0000256" key="8">
    <source>
        <dbReference type="ARBA" id="ARBA00022989"/>
    </source>
</evidence>
<dbReference type="GO" id="GO:0005886">
    <property type="term" value="C:plasma membrane"/>
    <property type="evidence" value="ECO:0007669"/>
    <property type="project" value="UniProtKB-SubCell"/>
</dbReference>
<feature type="domain" description="ABC transporter" evidence="13">
    <location>
        <begin position="309"/>
        <end position="548"/>
    </location>
</feature>
<feature type="domain" description="ABC transmembrane type-1" evidence="14">
    <location>
        <begin position="691"/>
        <end position="914"/>
    </location>
</feature>
<dbReference type="Pfam" id="PF00664">
    <property type="entry name" value="ABC_membrane"/>
    <property type="match status" value="2"/>
</dbReference>
<evidence type="ECO:0000256" key="2">
    <source>
        <dbReference type="ARBA" id="ARBA00007577"/>
    </source>
</evidence>
<keyword evidence="4 12" id="KW-0812">Transmembrane</keyword>
<keyword evidence="7" id="KW-0067">ATP-binding</keyword>
<accession>A0A8K0IC10</accession>
<dbReference type="Proteomes" id="UP000797356">
    <property type="component" value="Chromosome 6"/>
</dbReference>
<comment type="caution">
    <text evidence="15">The sequence shown here is derived from an EMBL/GenBank/DDBJ whole genome shotgun (WGS) entry which is preliminary data.</text>
</comment>
<feature type="transmembrane region" description="Helical" evidence="12">
    <location>
        <begin position="48"/>
        <end position="73"/>
    </location>
</feature>
<feature type="transmembrane region" description="Helical" evidence="12">
    <location>
        <begin position="245"/>
        <end position="265"/>
    </location>
</feature>
<dbReference type="CDD" id="cd03249">
    <property type="entry name" value="ABC_MTABC3_MDL1_MDL2"/>
    <property type="match status" value="2"/>
</dbReference>
<keyword evidence="10" id="KW-0325">Glycoprotein</keyword>
<feature type="domain" description="ABC transmembrane type-1" evidence="14">
    <location>
        <begin position="2"/>
        <end position="274"/>
    </location>
</feature>
<dbReference type="EMBL" id="CM017877">
    <property type="protein sequence ID" value="KAG1347012.1"/>
    <property type="molecule type" value="Genomic_DNA"/>
</dbReference>
<evidence type="ECO:0000313" key="15">
    <source>
        <dbReference type="EMBL" id="KAG1347012.1"/>
    </source>
</evidence>